<name>A0A8S5TTR5_9CAUD</name>
<dbReference type="EMBL" id="BK015927">
    <property type="protein sequence ID" value="DAF85597.1"/>
    <property type="molecule type" value="Genomic_DNA"/>
</dbReference>
<sequence length="72" mass="8206">MENISHERAIELLKKLVANMRYGGKPLVVAKHLLYVGFEPEELLELGFKSRSVVAAEEQLDEYEDSLIFLEG</sequence>
<accession>A0A8S5TTR5</accession>
<protein>
    <submittedName>
        <fullName evidence="1">Thioredoxin-fold arsenic reductase-like protein</fullName>
    </submittedName>
</protein>
<organism evidence="1">
    <name type="scientific">Siphoviridae sp. ct5jB2</name>
    <dbReference type="NCBI Taxonomy" id="2825337"/>
    <lineage>
        <taxon>Viruses</taxon>
        <taxon>Duplodnaviria</taxon>
        <taxon>Heunggongvirae</taxon>
        <taxon>Uroviricota</taxon>
        <taxon>Caudoviricetes</taxon>
    </lineage>
</organism>
<proteinExistence type="predicted"/>
<evidence type="ECO:0000313" key="1">
    <source>
        <dbReference type="EMBL" id="DAF85597.1"/>
    </source>
</evidence>
<reference evidence="1" key="1">
    <citation type="journal article" date="2021" name="Proc. Natl. Acad. Sci. U.S.A.">
        <title>A Catalog of Tens of Thousands of Viruses from Human Metagenomes Reveals Hidden Associations with Chronic Diseases.</title>
        <authorList>
            <person name="Tisza M.J."/>
            <person name="Buck C.B."/>
        </authorList>
    </citation>
    <scope>NUCLEOTIDE SEQUENCE</scope>
    <source>
        <strain evidence="1">Ct5jB2</strain>
    </source>
</reference>